<protein>
    <submittedName>
        <fullName evidence="1">Uncharacterized protein</fullName>
    </submittedName>
</protein>
<comment type="caution">
    <text evidence="1">The sequence shown here is derived from an EMBL/GenBank/DDBJ whole genome shotgun (WGS) entry which is preliminary data.</text>
</comment>
<dbReference type="EMBL" id="LAZR01016655">
    <property type="protein sequence ID" value="KKM03563.1"/>
    <property type="molecule type" value="Genomic_DNA"/>
</dbReference>
<gene>
    <name evidence="1" type="ORF">LCGC14_1773120</name>
</gene>
<evidence type="ECO:0000313" key="1">
    <source>
        <dbReference type="EMBL" id="KKM03563.1"/>
    </source>
</evidence>
<name>A0A0F9JXB1_9ZZZZ</name>
<feature type="non-terminal residue" evidence="1">
    <location>
        <position position="26"/>
    </location>
</feature>
<dbReference type="AlphaFoldDB" id="A0A0F9JXB1"/>
<accession>A0A0F9JXB1</accession>
<sequence>MEALQVAKHIEKIILALVEEGKNSNE</sequence>
<proteinExistence type="predicted"/>
<organism evidence="1">
    <name type="scientific">marine sediment metagenome</name>
    <dbReference type="NCBI Taxonomy" id="412755"/>
    <lineage>
        <taxon>unclassified sequences</taxon>
        <taxon>metagenomes</taxon>
        <taxon>ecological metagenomes</taxon>
    </lineage>
</organism>
<reference evidence="1" key="1">
    <citation type="journal article" date="2015" name="Nature">
        <title>Complex archaea that bridge the gap between prokaryotes and eukaryotes.</title>
        <authorList>
            <person name="Spang A."/>
            <person name="Saw J.H."/>
            <person name="Jorgensen S.L."/>
            <person name="Zaremba-Niedzwiedzka K."/>
            <person name="Martijn J."/>
            <person name="Lind A.E."/>
            <person name="van Eijk R."/>
            <person name="Schleper C."/>
            <person name="Guy L."/>
            <person name="Ettema T.J."/>
        </authorList>
    </citation>
    <scope>NUCLEOTIDE SEQUENCE</scope>
</reference>